<dbReference type="Proteomes" id="UP000295601">
    <property type="component" value="Unassembled WGS sequence"/>
</dbReference>
<evidence type="ECO:0000313" key="3">
    <source>
        <dbReference type="Proteomes" id="UP000295601"/>
    </source>
</evidence>
<proteinExistence type="predicted"/>
<reference evidence="2 3" key="1">
    <citation type="submission" date="2019-03" db="EMBL/GenBank/DDBJ databases">
        <title>Genomic analyses of the natural microbiome of Caenorhabditis elegans.</title>
        <authorList>
            <person name="Samuel B."/>
        </authorList>
    </citation>
    <scope>NUCLEOTIDE SEQUENCE [LARGE SCALE GENOMIC DNA]</scope>
    <source>
        <strain evidence="2 3">JUb18</strain>
    </source>
</reference>
<evidence type="ECO:0000313" key="2">
    <source>
        <dbReference type="EMBL" id="TDP95861.1"/>
    </source>
</evidence>
<accession>A0A4R6S7Z9</accession>
<protein>
    <submittedName>
        <fullName evidence="2">Uncharacterized protein DUF559</fullName>
    </submittedName>
</protein>
<name>A0A4R6S7Z9_9MICO</name>
<gene>
    <name evidence="2" type="ORF">EDF62_0555</name>
</gene>
<organism evidence="2 3">
    <name type="scientific">Leucobacter luti</name>
    <dbReference type="NCBI Taxonomy" id="340320"/>
    <lineage>
        <taxon>Bacteria</taxon>
        <taxon>Bacillati</taxon>
        <taxon>Actinomycetota</taxon>
        <taxon>Actinomycetes</taxon>
        <taxon>Micrococcales</taxon>
        <taxon>Microbacteriaceae</taxon>
        <taxon>Leucobacter</taxon>
    </lineage>
</organism>
<keyword evidence="3" id="KW-1185">Reference proteome</keyword>
<evidence type="ECO:0000259" key="1">
    <source>
        <dbReference type="Pfam" id="PF04480"/>
    </source>
</evidence>
<dbReference type="Pfam" id="PF04480">
    <property type="entry name" value="DUF559"/>
    <property type="match status" value="1"/>
</dbReference>
<dbReference type="RefSeq" id="WP_133615655.1">
    <property type="nucleotide sequence ID" value="NZ_SNYA01000001.1"/>
</dbReference>
<dbReference type="SUPFAM" id="SSF52980">
    <property type="entry name" value="Restriction endonuclease-like"/>
    <property type="match status" value="1"/>
</dbReference>
<dbReference type="Gene3D" id="3.40.960.10">
    <property type="entry name" value="VSR Endonuclease"/>
    <property type="match status" value="1"/>
</dbReference>
<sequence length="329" mass="36006">MPWPHTPVPADLAGRAFHVSEGVAAGLTLDALRHPRFAAPFPGVRTVRASANVNSDSALFPARAAQALALQFVPRLRPGEAFSHTTALALLGCPIRAAPDIHTIVPRPASRSKVRGVIGHTYSGEFTHWIDRSTGARTVPPLLAFTQAAALLSVRELVVAADHLLLRPSIRARAGPLATHEELIAEAQRARTPGVLRARAALEFARSGSESRMETLLRLVLIAYGIDVFELQIDVHDPSGRWIGRFDMGDLERKILVEYDGEQHRTNDEQYERDAERLAAAHDAGFVVLRFRRRDVLYRPRATAGRIADALGVPLRPPDSVFQALLAAR</sequence>
<comment type="caution">
    <text evidence="2">The sequence shown here is derived from an EMBL/GenBank/DDBJ whole genome shotgun (WGS) entry which is preliminary data.</text>
</comment>
<feature type="domain" description="DUF559" evidence="1">
    <location>
        <begin position="250"/>
        <end position="310"/>
    </location>
</feature>
<dbReference type="InterPro" id="IPR011335">
    <property type="entry name" value="Restrct_endonuc-II-like"/>
</dbReference>
<dbReference type="InterPro" id="IPR007569">
    <property type="entry name" value="DUF559"/>
</dbReference>
<dbReference type="EMBL" id="SNYA01000001">
    <property type="protein sequence ID" value="TDP95861.1"/>
    <property type="molecule type" value="Genomic_DNA"/>
</dbReference>
<dbReference type="OrthoDB" id="3173471at2"/>
<dbReference type="AlphaFoldDB" id="A0A4R6S7Z9"/>